<reference evidence="2" key="2">
    <citation type="journal article" date="2021" name="PeerJ">
        <title>Extensive microbial diversity within the chicken gut microbiome revealed by metagenomics and culture.</title>
        <authorList>
            <person name="Gilroy R."/>
            <person name="Ravi A."/>
            <person name="Getino M."/>
            <person name="Pursley I."/>
            <person name="Horton D.L."/>
            <person name="Alikhan N.F."/>
            <person name="Baker D."/>
            <person name="Gharbi K."/>
            <person name="Hall N."/>
            <person name="Watson M."/>
            <person name="Adriaenssens E.M."/>
            <person name="Foster-Nyarko E."/>
            <person name="Jarju S."/>
            <person name="Secka A."/>
            <person name="Antonio M."/>
            <person name="Oren A."/>
            <person name="Chaudhuri R.R."/>
            <person name="La Ragione R."/>
            <person name="Hildebrand F."/>
            <person name="Pallen M.J."/>
        </authorList>
    </citation>
    <scope>NUCLEOTIDE SEQUENCE</scope>
    <source>
        <strain evidence="2">ChiSjej4B22-9803</strain>
    </source>
</reference>
<dbReference type="PANTHER" id="PTHR42924:SF3">
    <property type="entry name" value="POLYMERASE_HISTIDINOL PHOSPHATASE N-TERMINAL DOMAIN-CONTAINING PROTEIN"/>
    <property type="match status" value="1"/>
</dbReference>
<dbReference type="InterPro" id="IPR003141">
    <property type="entry name" value="Pol/His_phosphatase_N"/>
</dbReference>
<dbReference type="SMART" id="SM00481">
    <property type="entry name" value="POLIIIAc"/>
    <property type="match status" value="1"/>
</dbReference>
<dbReference type="GO" id="GO:0004534">
    <property type="term" value="F:5'-3' RNA exonuclease activity"/>
    <property type="evidence" value="ECO:0007669"/>
    <property type="project" value="TreeGrafter"/>
</dbReference>
<evidence type="ECO:0000313" key="3">
    <source>
        <dbReference type="Proteomes" id="UP000824111"/>
    </source>
</evidence>
<name>A0A9D1LUP7_9FIRM</name>
<proteinExistence type="predicted"/>
<evidence type="ECO:0000259" key="1">
    <source>
        <dbReference type="SMART" id="SM00481"/>
    </source>
</evidence>
<accession>A0A9D1LUP7</accession>
<sequence length="283" mass="30748">MMDLHIHSHWSDGEHSPRELVQSAIQKGLSAIALTDHDTLAGLQELKEAGKELGLPVYGGIEISCTQRDGRQLHLLGYAIPEDRQNAVEAFCRPFRLDRNRAVLDCAKTLQRAGYPVTEERVQALAGPGGDVCKQYIMQILIASGLCTELYGPLYRNLFKKQADGTPGIAALSFSTAKPVEAVQCIVASGGIAVLAHPGQYGNFDEVPQLVAVGLQGIEAFHPKHNAHDTARCLELAKKYGLVVTGGSDFHGKYGEGEQLGEYGVEDFPFPERKKVGEAFNDH</sequence>
<dbReference type="Gene3D" id="1.10.150.650">
    <property type="match status" value="1"/>
</dbReference>
<comment type="caution">
    <text evidence="2">The sequence shown here is derived from an EMBL/GenBank/DDBJ whole genome shotgun (WGS) entry which is preliminary data.</text>
</comment>
<gene>
    <name evidence="2" type="ORF">IAB04_03165</name>
</gene>
<dbReference type="SUPFAM" id="SSF89550">
    <property type="entry name" value="PHP domain-like"/>
    <property type="match status" value="1"/>
</dbReference>
<dbReference type="Gene3D" id="3.20.20.140">
    <property type="entry name" value="Metal-dependent hydrolases"/>
    <property type="match status" value="1"/>
</dbReference>
<dbReference type="PANTHER" id="PTHR42924">
    <property type="entry name" value="EXONUCLEASE"/>
    <property type="match status" value="1"/>
</dbReference>
<organism evidence="2 3">
    <name type="scientific">Candidatus Avimonoglobus intestinipullorum</name>
    <dbReference type="NCBI Taxonomy" id="2840699"/>
    <lineage>
        <taxon>Bacteria</taxon>
        <taxon>Bacillati</taxon>
        <taxon>Bacillota</taxon>
        <taxon>Clostridia</taxon>
        <taxon>Eubacteriales</taxon>
        <taxon>Candidatus Avimonoglobus</taxon>
    </lineage>
</organism>
<dbReference type="InterPro" id="IPR004013">
    <property type="entry name" value="PHP_dom"/>
</dbReference>
<dbReference type="AlphaFoldDB" id="A0A9D1LUP7"/>
<dbReference type="Pfam" id="PF02811">
    <property type="entry name" value="PHP"/>
    <property type="match status" value="1"/>
</dbReference>
<dbReference type="EMBL" id="DVND01000082">
    <property type="protein sequence ID" value="HIU48339.1"/>
    <property type="molecule type" value="Genomic_DNA"/>
</dbReference>
<protein>
    <submittedName>
        <fullName evidence="2">PHP domain-containing protein</fullName>
    </submittedName>
</protein>
<dbReference type="InterPro" id="IPR016195">
    <property type="entry name" value="Pol/histidinol_Pase-like"/>
</dbReference>
<dbReference type="InterPro" id="IPR052018">
    <property type="entry name" value="PHP_domain"/>
</dbReference>
<dbReference type="CDD" id="cd07438">
    <property type="entry name" value="PHP_HisPPase_AMP"/>
    <property type="match status" value="1"/>
</dbReference>
<reference evidence="2" key="1">
    <citation type="submission" date="2020-10" db="EMBL/GenBank/DDBJ databases">
        <authorList>
            <person name="Gilroy R."/>
        </authorList>
    </citation>
    <scope>NUCLEOTIDE SEQUENCE</scope>
    <source>
        <strain evidence="2">ChiSjej4B22-9803</strain>
    </source>
</reference>
<evidence type="ECO:0000313" key="2">
    <source>
        <dbReference type="EMBL" id="HIU48339.1"/>
    </source>
</evidence>
<dbReference type="GO" id="GO:0035312">
    <property type="term" value="F:5'-3' DNA exonuclease activity"/>
    <property type="evidence" value="ECO:0007669"/>
    <property type="project" value="TreeGrafter"/>
</dbReference>
<dbReference type="Proteomes" id="UP000824111">
    <property type="component" value="Unassembled WGS sequence"/>
</dbReference>
<feature type="domain" description="Polymerase/histidinol phosphatase N-terminal" evidence="1">
    <location>
        <begin position="2"/>
        <end position="67"/>
    </location>
</feature>